<dbReference type="SMART" id="SM00213">
    <property type="entry name" value="UBQ"/>
    <property type="match status" value="1"/>
</dbReference>
<accession>A0AAW2ZD00</accession>
<dbReference type="SUPFAM" id="SSF54236">
    <property type="entry name" value="Ubiquitin-like"/>
    <property type="match status" value="1"/>
</dbReference>
<dbReference type="Pfam" id="PF00240">
    <property type="entry name" value="ubiquitin"/>
    <property type="match status" value="1"/>
</dbReference>
<dbReference type="EMBL" id="JAOPGA020001252">
    <property type="protein sequence ID" value="KAL0486621.1"/>
    <property type="molecule type" value="Genomic_DNA"/>
</dbReference>
<organism evidence="3 4">
    <name type="scientific">Acrasis kona</name>
    <dbReference type="NCBI Taxonomy" id="1008807"/>
    <lineage>
        <taxon>Eukaryota</taxon>
        <taxon>Discoba</taxon>
        <taxon>Heterolobosea</taxon>
        <taxon>Tetramitia</taxon>
        <taxon>Eutetramitia</taxon>
        <taxon>Acrasidae</taxon>
        <taxon>Acrasis</taxon>
    </lineage>
</organism>
<feature type="region of interest" description="Disordered" evidence="1">
    <location>
        <begin position="279"/>
        <end position="304"/>
    </location>
</feature>
<dbReference type="Proteomes" id="UP001431209">
    <property type="component" value="Unassembled WGS sequence"/>
</dbReference>
<keyword evidence="4" id="KW-1185">Reference proteome</keyword>
<evidence type="ECO:0000259" key="2">
    <source>
        <dbReference type="PROSITE" id="PS50053"/>
    </source>
</evidence>
<dbReference type="AlphaFoldDB" id="A0AAW2ZD00"/>
<dbReference type="Gene3D" id="3.10.20.90">
    <property type="entry name" value="Phosphatidylinositol 3-kinase Catalytic Subunit, Chain A, domain 1"/>
    <property type="match status" value="1"/>
</dbReference>
<evidence type="ECO:0000313" key="4">
    <source>
        <dbReference type="Proteomes" id="UP001431209"/>
    </source>
</evidence>
<feature type="domain" description="Ubiquitin-like" evidence="2">
    <location>
        <begin position="20"/>
        <end position="93"/>
    </location>
</feature>
<evidence type="ECO:0000313" key="3">
    <source>
        <dbReference type="EMBL" id="KAL0486621.1"/>
    </source>
</evidence>
<dbReference type="PANTHER" id="PTHR10666">
    <property type="entry name" value="UBIQUITIN"/>
    <property type="match status" value="1"/>
</dbReference>
<comment type="caution">
    <text evidence="3">The sequence shown here is derived from an EMBL/GenBank/DDBJ whole genome shotgun (WGS) entry which is preliminary data.</text>
</comment>
<gene>
    <name evidence="3" type="ORF">AKO1_001557</name>
</gene>
<reference evidence="3 4" key="1">
    <citation type="submission" date="2024-03" db="EMBL/GenBank/DDBJ databases">
        <title>The Acrasis kona genome and developmental transcriptomes reveal deep origins of eukaryotic multicellular pathways.</title>
        <authorList>
            <person name="Sheikh S."/>
            <person name="Fu C.-J."/>
            <person name="Brown M.W."/>
            <person name="Baldauf S.L."/>
        </authorList>
    </citation>
    <scope>NUCLEOTIDE SEQUENCE [LARGE SCALE GENOMIC DNA]</scope>
    <source>
        <strain evidence="3 4">ATCC MYA-3509</strain>
    </source>
</reference>
<name>A0AAW2ZD00_9EUKA</name>
<dbReference type="InterPro" id="IPR050158">
    <property type="entry name" value="Ubiquitin_ubiquitin-like"/>
</dbReference>
<protein>
    <submittedName>
        <fullName evidence="3">Polyubiquitin-B</fullName>
    </submittedName>
</protein>
<dbReference type="CDD" id="cd17039">
    <property type="entry name" value="Ubl_ubiquitin_like"/>
    <property type="match status" value="1"/>
</dbReference>
<dbReference type="InterPro" id="IPR029071">
    <property type="entry name" value="Ubiquitin-like_domsf"/>
</dbReference>
<dbReference type="PROSITE" id="PS50053">
    <property type="entry name" value="UBIQUITIN_2"/>
    <property type="match status" value="1"/>
</dbReference>
<sequence length="408" mass="46953">MYEVIWNIIVQLESESTPRMKVIIKHNVYENEYHFEVKTTDLIATLKEKWIQPTFQMEPNSYDLKFGNKVLEDDRTFKSYNIKAKSIILLLVKAAIPIAIKNLVGSPKSISVRVLPTDIIQNVMNKILTKVKNETYSTIPVLKLSGKKLDVTKSFEFYNIDEDSDLSLEEVNVKVIITSNIHECRSKIMEVDPSHSISDIILEGTKTSEEGDDCYHGEESIINTMWMYGNSVRLYTKGVLLESEDQHKTLNDLNITDDVILKQEFSRKRKAVAVASNSRAKKRAKKESKEEIESGEEEEKEEIPVKKQVKEEQGQVLLRVECKDANVFTICLMTESEWNEIKELTREYKKKKSPFEQLGGQSFEEILKQTVVINEVEKIMAFQQLTGGEPLGCNNVFEFIRHTLKNKS</sequence>
<proteinExistence type="predicted"/>
<evidence type="ECO:0000256" key="1">
    <source>
        <dbReference type="SAM" id="MobiDB-lite"/>
    </source>
</evidence>
<dbReference type="InterPro" id="IPR000626">
    <property type="entry name" value="Ubiquitin-like_dom"/>
</dbReference>